<accession>A0A4U5M5S6</accession>
<evidence type="ECO:0000313" key="2">
    <source>
        <dbReference type="Proteomes" id="UP000298663"/>
    </source>
</evidence>
<name>A0A4U5M5S6_STECR</name>
<comment type="caution">
    <text evidence="1">The sequence shown here is derived from an EMBL/GenBank/DDBJ whole genome shotgun (WGS) entry which is preliminary data.</text>
</comment>
<dbReference type="EMBL" id="AZBU02000009">
    <property type="protein sequence ID" value="TKR64206.1"/>
    <property type="molecule type" value="Genomic_DNA"/>
</dbReference>
<proteinExistence type="predicted"/>
<organism evidence="1 2">
    <name type="scientific">Steinernema carpocapsae</name>
    <name type="common">Entomopathogenic nematode</name>
    <dbReference type="NCBI Taxonomy" id="34508"/>
    <lineage>
        <taxon>Eukaryota</taxon>
        <taxon>Metazoa</taxon>
        <taxon>Ecdysozoa</taxon>
        <taxon>Nematoda</taxon>
        <taxon>Chromadorea</taxon>
        <taxon>Rhabditida</taxon>
        <taxon>Tylenchina</taxon>
        <taxon>Panagrolaimomorpha</taxon>
        <taxon>Strongyloidoidea</taxon>
        <taxon>Steinernematidae</taxon>
        <taxon>Steinernema</taxon>
    </lineage>
</organism>
<gene>
    <name evidence="1" type="ORF">L596_024780</name>
</gene>
<dbReference type="PROSITE" id="PS51257">
    <property type="entry name" value="PROKAR_LIPOPROTEIN"/>
    <property type="match status" value="1"/>
</dbReference>
<protein>
    <submittedName>
        <fullName evidence="1">Uncharacterized protein</fullName>
    </submittedName>
</protein>
<keyword evidence="2" id="KW-1185">Reference proteome</keyword>
<evidence type="ECO:0000313" key="1">
    <source>
        <dbReference type="EMBL" id="TKR64206.1"/>
    </source>
</evidence>
<reference evidence="1 2" key="2">
    <citation type="journal article" date="2019" name="G3 (Bethesda)">
        <title>Hybrid Assembly of the Genome of the Entomopathogenic Nematode Steinernema carpocapsae Identifies the X-Chromosome.</title>
        <authorList>
            <person name="Serra L."/>
            <person name="Macchietto M."/>
            <person name="Macias-Munoz A."/>
            <person name="McGill C.J."/>
            <person name="Rodriguez I.M."/>
            <person name="Rodriguez B."/>
            <person name="Murad R."/>
            <person name="Mortazavi A."/>
        </authorList>
    </citation>
    <scope>NUCLEOTIDE SEQUENCE [LARGE SCALE GENOMIC DNA]</scope>
    <source>
        <strain evidence="1 2">ALL</strain>
    </source>
</reference>
<dbReference type="Proteomes" id="UP000298663">
    <property type="component" value="Unassembled WGS sequence"/>
</dbReference>
<reference evidence="1 2" key="1">
    <citation type="journal article" date="2015" name="Genome Biol.">
        <title>Comparative genomics of Steinernema reveals deeply conserved gene regulatory networks.</title>
        <authorList>
            <person name="Dillman A.R."/>
            <person name="Macchietto M."/>
            <person name="Porter C.F."/>
            <person name="Rogers A."/>
            <person name="Williams B."/>
            <person name="Antoshechkin I."/>
            <person name="Lee M.M."/>
            <person name="Goodwin Z."/>
            <person name="Lu X."/>
            <person name="Lewis E.E."/>
            <person name="Goodrich-Blair H."/>
            <person name="Stock S.P."/>
            <person name="Adams B.J."/>
            <person name="Sternberg P.W."/>
            <person name="Mortazavi A."/>
        </authorList>
    </citation>
    <scope>NUCLEOTIDE SEQUENCE [LARGE SCALE GENOMIC DNA]</scope>
    <source>
        <strain evidence="1 2">ALL</strain>
    </source>
</reference>
<sequence length="76" mass="8655">MTRSALCDRLIVGSHVVTCACVADGFVKPILEGISFKLLRLLEIYGFFERRNGTLQYEEVGRFDNAFCEFRTSDKT</sequence>
<dbReference type="AlphaFoldDB" id="A0A4U5M5S6"/>